<comment type="similarity">
    <text evidence="1">Belongs to the RutC family.</text>
</comment>
<reference evidence="2 3" key="1">
    <citation type="submission" date="2014-03" db="EMBL/GenBank/DDBJ databases">
        <title>The genome of Kluyveromyces dobzhanskii.</title>
        <authorList>
            <person name="Nystedt B."/>
            <person name="Astrom S."/>
        </authorList>
    </citation>
    <scope>NUCLEOTIDE SEQUENCE [LARGE SCALE GENOMIC DNA]</scope>
    <source>
        <strain evidence="2 3">CBS 2104</strain>
    </source>
</reference>
<keyword evidence="3" id="KW-1185">Reference proteome</keyword>
<accession>A0A0A8LAM3</accession>
<dbReference type="Pfam" id="PF01042">
    <property type="entry name" value="Ribonuc_L-PSP"/>
    <property type="match status" value="1"/>
</dbReference>
<organism evidence="2 3">
    <name type="scientific">Kluyveromyces dobzhanskii CBS 2104</name>
    <dbReference type="NCBI Taxonomy" id="1427455"/>
    <lineage>
        <taxon>Eukaryota</taxon>
        <taxon>Fungi</taxon>
        <taxon>Dikarya</taxon>
        <taxon>Ascomycota</taxon>
        <taxon>Saccharomycotina</taxon>
        <taxon>Saccharomycetes</taxon>
        <taxon>Saccharomycetales</taxon>
        <taxon>Saccharomycetaceae</taxon>
        <taxon>Kluyveromyces</taxon>
    </lineage>
</organism>
<dbReference type="GO" id="GO:0019239">
    <property type="term" value="F:deaminase activity"/>
    <property type="evidence" value="ECO:0007669"/>
    <property type="project" value="TreeGrafter"/>
</dbReference>
<name>A0A0A8LAM3_9SACH</name>
<dbReference type="CDD" id="cd00448">
    <property type="entry name" value="YjgF_YER057c_UK114_family"/>
    <property type="match status" value="1"/>
</dbReference>
<evidence type="ECO:0000256" key="1">
    <source>
        <dbReference type="ARBA" id="ARBA00010552"/>
    </source>
</evidence>
<dbReference type="EMBL" id="CCBQ010000044">
    <property type="protein sequence ID" value="CDO95215.1"/>
    <property type="molecule type" value="Genomic_DNA"/>
</dbReference>
<evidence type="ECO:0000313" key="2">
    <source>
        <dbReference type="EMBL" id="CDO95215.1"/>
    </source>
</evidence>
<dbReference type="InterPro" id="IPR035959">
    <property type="entry name" value="RutC-like_sf"/>
</dbReference>
<dbReference type="Proteomes" id="UP000031516">
    <property type="component" value="Unassembled WGS sequence"/>
</dbReference>
<dbReference type="GO" id="GO:0005829">
    <property type="term" value="C:cytosol"/>
    <property type="evidence" value="ECO:0007669"/>
    <property type="project" value="TreeGrafter"/>
</dbReference>
<sequence length="131" mass="14125">MVKRVEWKEVGVESGPTFLAPGYVTSKDTELVYTSGCVGSELATGEIPEDLEKQARNALDNLGRILKAAGSSFDDVLKILLFVADGSYASTVNAVYKEYFPERPARSCIVVSFPDPSIKIELECVAAVSST</sequence>
<dbReference type="InterPro" id="IPR006175">
    <property type="entry name" value="YjgF/YER057c/UK114"/>
</dbReference>
<dbReference type="OrthoDB" id="309640at2759"/>
<dbReference type="AlphaFoldDB" id="A0A0A8LAM3"/>
<comment type="caution">
    <text evidence="2">The sequence shown here is derived from an EMBL/GenBank/DDBJ whole genome shotgun (WGS) entry which is preliminary data.</text>
</comment>
<evidence type="ECO:0000313" key="3">
    <source>
        <dbReference type="Proteomes" id="UP000031516"/>
    </source>
</evidence>
<gene>
    <name evidence="2" type="ORF">KLDO_g3462</name>
</gene>
<proteinExistence type="inferred from homology"/>
<dbReference type="PANTHER" id="PTHR11803">
    <property type="entry name" value="2-IMINOBUTANOATE/2-IMINOPROPANOATE DEAMINASE RIDA"/>
    <property type="match status" value="1"/>
</dbReference>
<dbReference type="SUPFAM" id="SSF55298">
    <property type="entry name" value="YjgF-like"/>
    <property type="match status" value="1"/>
</dbReference>
<dbReference type="PANTHER" id="PTHR11803:SF58">
    <property type="entry name" value="PROTEIN HMF1-RELATED"/>
    <property type="match status" value="1"/>
</dbReference>
<protein>
    <submittedName>
        <fullName evidence="2">WGS project CCBQ000000000 data, contig 00272</fullName>
    </submittedName>
</protein>
<dbReference type="Gene3D" id="3.30.1330.40">
    <property type="entry name" value="RutC-like"/>
    <property type="match status" value="1"/>
</dbReference>